<protein>
    <submittedName>
        <fullName evidence="1">Clostripain-related cysteine peptidase</fullName>
    </submittedName>
</protein>
<dbReference type="Proteomes" id="UP001217776">
    <property type="component" value="Unassembled WGS sequence"/>
</dbReference>
<reference evidence="1" key="1">
    <citation type="submission" date="2022-10" db="EMBL/GenBank/DDBJ databases">
        <title>Human gut microbiome strain richness.</title>
        <authorList>
            <person name="Chen-Liaw A."/>
        </authorList>
    </citation>
    <scope>NUCLEOTIDE SEQUENCE</scope>
    <source>
        <strain evidence="1">1001283st1_A3_1001283B150304_161114</strain>
    </source>
</reference>
<gene>
    <name evidence="1" type="ORF">PO127_06565</name>
</gene>
<organism evidence="1 2">
    <name type="scientific">Bacteroides thetaiotaomicron</name>
    <dbReference type="NCBI Taxonomy" id="818"/>
    <lineage>
        <taxon>Bacteria</taxon>
        <taxon>Pseudomonadati</taxon>
        <taxon>Bacteroidota</taxon>
        <taxon>Bacteroidia</taxon>
        <taxon>Bacteroidales</taxon>
        <taxon>Bacteroidaceae</taxon>
        <taxon>Bacteroides</taxon>
    </lineage>
</organism>
<sequence length="335" mass="37826">MANRKTLFMFLPWSTDLTGYVYTNIADMEACVSRRGLEHERILVFMSTSSTEATMFEIIHPKGKCDRKTLKRYGTSGFTTVEGITGILNDVQEFAPAPVYAMTIGSHGMGWFPVDGTQAHSLFRMKKHWEYQEQPLTRYFGGLTREFQTNVGTLARGIVGAGVKMEYILFDDCYMSSVKAAYELREATRFLIASASEMMAYGMLYATVGEFLLGNPDYGSLCEGFHDFYSTYEMMPCGTLAVTDCSELDNMAAIMKSINDEYVFDDSLQGGPQGVDGYTPVIFYDFADYILTLCSDPVLTARFREQLERLVPYKPHTSKFYSRAKGTFPYVLFRG</sequence>
<evidence type="ECO:0000313" key="1">
    <source>
        <dbReference type="EMBL" id="MDC2235411.1"/>
    </source>
</evidence>
<dbReference type="Pfam" id="PF03415">
    <property type="entry name" value="Peptidase_C11"/>
    <property type="match status" value="1"/>
</dbReference>
<comment type="caution">
    <text evidence="1">The sequence shown here is derived from an EMBL/GenBank/DDBJ whole genome shotgun (WGS) entry which is preliminary data.</text>
</comment>
<name>A0AAP3WEH4_BACT4</name>
<dbReference type="Gene3D" id="3.40.50.11970">
    <property type="match status" value="1"/>
</dbReference>
<dbReference type="InterPro" id="IPR005077">
    <property type="entry name" value="Peptidase_C11"/>
</dbReference>
<dbReference type="PANTHER" id="PTHR37835:SF1">
    <property type="entry name" value="ALPHA-CLOSTRIPAIN"/>
    <property type="match status" value="1"/>
</dbReference>
<dbReference type="EMBL" id="JAQNVG010000008">
    <property type="protein sequence ID" value="MDC2235411.1"/>
    <property type="molecule type" value="Genomic_DNA"/>
</dbReference>
<dbReference type="PANTHER" id="PTHR37835">
    <property type="entry name" value="ALPHA-CLOSTRIPAIN"/>
    <property type="match status" value="1"/>
</dbReference>
<evidence type="ECO:0000313" key="2">
    <source>
        <dbReference type="Proteomes" id="UP001217776"/>
    </source>
</evidence>
<dbReference type="AlphaFoldDB" id="A0AAP3WEH4"/>
<proteinExistence type="predicted"/>
<accession>A0AAP3WEH4</accession>